<feature type="region of interest" description="Disordered" evidence="1">
    <location>
        <begin position="61"/>
        <end position="98"/>
    </location>
</feature>
<evidence type="ECO:0000313" key="3">
    <source>
        <dbReference type="Proteomes" id="UP001233172"/>
    </source>
</evidence>
<evidence type="ECO:0000313" key="2">
    <source>
        <dbReference type="EMBL" id="KAK0060641.1"/>
    </source>
</evidence>
<evidence type="ECO:0000256" key="1">
    <source>
        <dbReference type="SAM" id="MobiDB-lite"/>
    </source>
</evidence>
<comment type="caution">
    <text evidence="2">The sequence shown here is derived from an EMBL/GenBank/DDBJ whole genome shotgun (WGS) entry which is preliminary data.</text>
</comment>
<organism evidence="2 3">
    <name type="scientific">Biomphalaria pfeifferi</name>
    <name type="common">Bloodfluke planorb</name>
    <name type="synonym">Freshwater snail</name>
    <dbReference type="NCBI Taxonomy" id="112525"/>
    <lineage>
        <taxon>Eukaryota</taxon>
        <taxon>Metazoa</taxon>
        <taxon>Spiralia</taxon>
        <taxon>Lophotrochozoa</taxon>
        <taxon>Mollusca</taxon>
        <taxon>Gastropoda</taxon>
        <taxon>Heterobranchia</taxon>
        <taxon>Euthyneura</taxon>
        <taxon>Panpulmonata</taxon>
        <taxon>Hygrophila</taxon>
        <taxon>Lymnaeoidea</taxon>
        <taxon>Planorbidae</taxon>
        <taxon>Biomphalaria</taxon>
    </lineage>
</organism>
<dbReference type="AlphaFoldDB" id="A0AAD8BTL7"/>
<feature type="compositionally biased region" description="Low complexity" evidence="1">
    <location>
        <begin position="61"/>
        <end position="96"/>
    </location>
</feature>
<dbReference type="Proteomes" id="UP001233172">
    <property type="component" value="Unassembled WGS sequence"/>
</dbReference>
<protein>
    <submittedName>
        <fullName evidence="2">Uncharacterized protein</fullName>
    </submittedName>
</protein>
<keyword evidence="3" id="KW-1185">Reference proteome</keyword>
<dbReference type="EMBL" id="JASAOG010000034">
    <property type="protein sequence ID" value="KAK0060641.1"/>
    <property type="molecule type" value="Genomic_DNA"/>
</dbReference>
<reference evidence="2" key="1">
    <citation type="journal article" date="2023" name="PLoS Negl. Trop. Dis.">
        <title>A genome sequence for Biomphalaria pfeifferi, the major vector snail for the human-infecting parasite Schistosoma mansoni.</title>
        <authorList>
            <person name="Bu L."/>
            <person name="Lu L."/>
            <person name="Laidemitt M.R."/>
            <person name="Zhang S.M."/>
            <person name="Mutuku M."/>
            <person name="Mkoji G."/>
            <person name="Steinauer M."/>
            <person name="Loker E.S."/>
        </authorList>
    </citation>
    <scope>NUCLEOTIDE SEQUENCE</scope>
    <source>
        <strain evidence="2">KasaAsao</strain>
    </source>
</reference>
<name>A0AAD8BTL7_BIOPF</name>
<proteinExistence type="predicted"/>
<accession>A0AAD8BTL7</accession>
<reference evidence="2" key="2">
    <citation type="submission" date="2023-04" db="EMBL/GenBank/DDBJ databases">
        <authorList>
            <person name="Bu L."/>
            <person name="Lu L."/>
            <person name="Laidemitt M.R."/>
            <person name="Zhang S.M."/>
            <person name="Mutuku M."/>
            <person name="Mkoji G."/>
            <person name="Steinauer M."/>
            <person name="Loker E.S."/>
        </authorList>
    </citation>
    <scope>NUCLEOTIDE SEQUENCE</scope>
    <source>
        <strain evidence="2">KasaAsao</strain>
        <tissue evidence="2">Whole Snail</tissue>
    </source>
</reference>
<sequence>MFENKKQVLVSNVLETGNVRSTFSSSLSLFAAKLTAQQLTAQQLTAQQLTAQQLTAQQLTAQQLTAHSSEAHSSGAHSSGAHSSGAHSSGAHSSAAKSCQEEQEVSLSAYCTRTVTETRLRLLFEGNQTYISTRSSK</sequence>
<gene>
    <name evidence="2" type="ORF">Bpfe_009829</name>
</gene>